<name>A0A3P1SFG6_9ACTO</name>
<dbReference type="Gene3D" id="2.130.10.10">
    <property type="entry name" value="YVTN repeat-like/Quinoprotein amine dehydrogenase"/>
    <property type="match status" value="1"/>
</dbReference>
<dbReference type="InterPro" id="IPR015943">
    <property type="entry name" value="WD40/YVTN_repeat-like_dom_sf"/>
</dbReference>
<accession>A0A3P1SFG6</accession>
<evidence type="ECO:0000313" key="1">
    <source>
        <dbReference type="EMBL" id="RRC96031.1"/>
    </source>
</evidence>
<dbReference type="Proteomes" id="UP000280444">
    <property type="component" value="Unassembled WGS sequence"/>
</dbReference>
<reference evidence="1 2" key="1">
    <citation type="submission" date="2018-11" db="EMBL/GenBank/DDBJ databases">
        <title>Genomes From Bacteria Associated with the Canine Oral Cavity: a Test Case for Automated Genome-Based Taxonomic Assignment.</title>
        <authorList>
            <person name="Coil D.A."/>
            <person name="Jospin G."/>
            <person name="Darling A.E."/>
            <person name="Wallis C."/>
            <person name="Davis I.J."/>
            <person name="Harris S."/>
            <person name="Eisen J.A."/>
            <person name="Holcombe L.J."/>
            <person name="O'Flynn C."/>
        </authorList>
    </citation>
    <scope>NUCLEOTIDE SEQUENCE [LARGE SCALE GENOMIC DNA]</scope>
    <source>
        <strain evidence="1 2">OH770</strain>
    </source>
</reference>
<keyword evidence="2" id="KW-1185">Reference proteome</keyword>
<comment type="caution">
    <text evidence="1">The sequence shown here is derived from an EMBL/GenBank/DDBJ whole genome shotgun (WGS) entry which is preliminary data.</text>
</comment>
<proteinExistence type="predicted"/>
<sequence>MADVAKPERATGPDSGLVDPTYGTRIYRATSADEGEGGRMRHEYSRRQAFNADNSRYLAQDTAGHWHLYDGATFAHLTVLQGLAGDCEPLWHPSDPNTLYFTSINGGRIWWSYNVNTGEKTELFDFTGKTPWPQATSFWTKGEGALSADGRYLALMATAYNEQTQKNTIYGLLTLDLQKKEIIGTLDAEKFPVPHAFPDHISTSPSGAYAVPSWLKEHGGTWAYSRDFSQSWKLAEGSEHSDLAYGPNREDYLVYADYSRGAIVAINVETREVTDLHTLYPASGEAYAVHISGQAFDRPGWVVISTYADSADYGKASPSPTVRPEYRKVWLQELAPEGRALNIAHIRANEHDVQGDPYFLEPQASASRDLSRIIFASNFGGGPVESYVVALPNSVFKD</sequence>
<protein>
    <submittedName>
        <fullName evidence="1">Uncharacterized protein</fullName>
    </submittedName>
</protein>
<dbReference type="EMBL" id="RQZF01000002">
    <property type="protein sequence ID" value="RRC96031.1"/>
    <property type="molecule type" value="Genomic_DNA"/>
</dbReference>
<organism evidence="1 2">
    <name type="scientific">Schaalia canis</name>
    <dbReference type="NCBI Taxonomy" id="100469"/>
    <lineage>
        <taxon>Bacteria</taxon>
        <taxon>Bacillati</taxon>
        <taxon>Actinomycetota</taxon>
        <taxon>Actinomycetes</taxon>
        <taxon>Actinomycetales</taxon>
        <taxon>Actinomycetaceae</taxon>
        <taxon>Schaalia</taxon>
    </lineage>
</organism>
<gene>
    <name evidence="1" type="ORF">EII11_02745</name>
</gene>
<dbReference type="AlphaFoldDB" id="A0A3P1SFG6"/>
<dbReference type="OrthoDB" id="3260213at2"/>
<dbReference type="SUPFAM" id="SSF69304">
    <property type="entry name" value="Tricorn protease N-terminal domain"/>
    <property type="match status" value="1"/>
</dbReference>
<evidence type="ECO:0000313" key="2">
    <source>
        <dbReference type="Proteomes" id="UP000280444"/>
    </source>
</evidence>